<sequence length="42" mass="4975">MGKTIVKERLLDEEWVKLIKLAKFSGLTKDEIRFILQKLKNT</sequence>
<dbReference type="Pfam" id="PF08671">
    <property type="entry name" value="SinI"/>
    <property type="match status" value="1"/>
</dbReference>
<reference evidence="2 3" key="1">
    <citation type="submission" date="2023-10" db="EMBL/GenBank/DDBJ databases">
        <title>Virgibacillus soli CC-YMP-6 genome.</title>
        <authorList>
            <person name="Miliotis G."/>
            <person name="Sengupta P."/>
            <person name="Hameed A."/>
            <person name="Chuvochina M."/>
            <person name="Mcdonagh F."/>
            <person name="Simpson A.C."/>
            <person name="Singh N.K."/>
            <person name="Rekha P.D."/>
            <person name="Raman K."/>
            <person name="Hugenholtz P."/>
            <person name="Venkateswaran K."/>
        </authorList>
    </citation>
    <scope>NUCLEOTIDE SEQUENCE [LARGE SCALE GENOMIC DNA]</scope>
    <source>
        <strain evidence="2 3">CC-YMP-6</strain>
    </source>
</reference>
<dbReference type="PROSITE" id="PS51500">
    <property type="entry name" value="SIN"/>
    <property type="match status" value="1"/>
</dbReference>
<dbReference type="EMBL" id="JAWDIQ010000001">
    <property type="protein sequence ID" value="MDY0408939.1"/>
    <property type="molecule type" value="Genomic_DNA"/>
</dbReference>
<dbReference type="SUPFAM" id="SSF47406">
    <property type="entry name" value="SinR repressor dimerisation domain-like"/>
    <property type="match status" value="1"/>
</dbReference>
<evidence type="ECO:0000259" key="1">
    <source>
        <dbReference type="PROSITE" id="PS51500"/>
    </source>
</evidence>
<gene>
    <name evidence="2" type="ORF">RWD45_10730</name>
</gene>
<evidence type="ECO:0000313" key="3">
    <source>
        <dbReference type="Proteomes" id="UP001275315"/>
    </source>
</evidence>
<comment type="caution">
    <text evidence="2">The sequence shown here is derived from an EMBL/GenBank/DDBJ whole genome shotgun (WGS) entry which is preliminary data.</text>
</comment>
<accession>A0ABU5CRG3</accession>
<organism evidence="2 3">
    <name type="scientific">Paracerasibacillus soli</name>
    <dbReference type="NCBI Taxonomy" id="480284"/>
    <lineage>
        <taxon>Bacteria</taxon>
        <taxon>Bacillati</taxon>
        <taxon>Bacillota</taxon>
        <taxon>Bacilli</taxon>
        <taxon>Bacillales</taxon>
        <taxon>Bacillaceae</taxon>
        <taxon>Paracerasibacillus</taxon>
    </lineage>
</organism>
<name>A0ABU5CRG3_9BACI</name>
<proteinExistence type="predicted"/>
<dbReference type="RefSeq" id="WP_320379640.1">
    <property type="nucleotide sequence ID" value="NZ_JAWDIQ010000001.1"/>
</dbReference>
<feature type="domain" description="Sin" evidence="1">
    <location>
        <begin position="2"/>
        <end position="40"/>
    </location>
</feature>
<dbReference type="Proteomes" id="UP001275315">
    <property type="component" value="Unassembled WGS sequence"/>
</dbReference>
<keyword evidence="3" id="KW-1185">Reference proteome</keyword>
<dbReference type="InterPro" id="IPR010981">
    <property type="entry name" value="SinR/SinI_dimer_dom"/>
</dbReference>
<dbReference type="InterPro" id="IPR036281">
    <property type="entry name" value="SinR/SinI_dimer_dom_sf"/>
</dbReference>
<protein>
    <submittedName>
        <fullName evidence="2">Anti-repressor SinI family protein</fullName>
    </submittedName>
</protein>
<evidence type="ECO:0000313" key="2">
    <source>
        <dbReference type="EMBL" id="MDY0408939.1"/>
    </source>
</evidence>